<proteinExistence type="predicted"/>
<keyword evidence="1" id="KW-0472">Membrane</keyword>
<dbReference type="AlphaFoldDB" id="A0A1X7GR94"/>
<reference evidence="4" key="1">
    <citation type="submission" date="2017-04" db="EMBL/GenBank/DDBJ databases">
        <authorList>
            <person name="Varghese N."/>
            <person name="Submissions S."/>
        </authorList>
    </citation>
    <scope>NUCLEOTIDE SEQUENCE [LARGE SCALE GENOMIC DNA]</scope>
    <source>
        <strain evidence="4">Dd16</strain>
    </source>
</reference>
<keyword evidence="2" id="KW-0732">Signal</keyword>
<gene>
    <name evidence="3" type="ORF">SAMN06295910_2137</name>
</gene>
<feature type="chain" id="PRO_5012710805" evidence="2">
    <location>
        <begin position="24"/>
        <end position="79"/>
    </location>
</feature>
<evidence type="ECO:0000256" key="2">
    <source>
        <dbReference type="SAM" id="SignalP"/>
    </source>
</evidence>
<dbReference type="Proteomes" id="UP000192934">
    <property type="component" value="Chromosome I"/>
</dbReference>
<evidence type="ECO:0000313" key="4">
    <source>
        <dbReference type="Proteomes" id="UP000192934"/>
    </source>
</evidence>
<protein>
    <submittedName>
        <fullName evidence="3">Uncharacterized protein</fullName>
    </submittedName>
</protein>
<evidence type="ECO:0000256" key="1">
    <source>
        <dbReference type="SAM" id="Phobius"/>
    </source>
</evidence>
<feature type="transmembrane region" description="Helical" evidence="1">
    <location>
        <begin position="51"/>
        <end position="69"/>
    </location>
</feature>
<dbReference type="STRING" id="941907.SAMN06295910_2137"/>
<keyword evidence="1" id="KW-0812">Transmembrane</keyword>
<keyword evidence="4" id="KW-1185">Reference proteome</keyword>
<organism evidence="3 4">
    <name type="scientific">Allosphingosinicella indica</name>
    <dbReference type="NCBI Taxonomy" id="941907"/>
    <lineage>
        <taxon>Bacteria</taxon>
        <taxon>Pseudomonadati</taxon>
        <taxon>Pseudomonadota</taxon>
        <taxon>Alphaproteobacteria</taxon>
        <taxon>Sphingomonadales</taxon>
        <taxon>Sphingomonadaceae</taxon>
        <taxon>Allosphingosinicella</taxon>
    </lineage>
</organism>
<keyword evidence="1" id="KW-1133">Transmembrane helix</keyword>
<evidence type="ECO:0000313" key="3">
    <source>
        <dbReference type="EMBL" id="SMF73391.1"/>
    </source>
</evidence>
<feature type="signal peptide" evidence="2">
    <location>
        <begin position="1"/>
        <end position="23"/>
    </location>
</feature>
<dbReference type="EMBL" id="LT840185">
    <property type="protein sequence ID" value="SMF73391.1"/>
    <property type="molecule type" value="Genomic_DNA"/>
</dbReference>
<sequence>MLRNMTVLATAAAMAVTPVVAHASAAQALSPSARAGATVSDENNLEGTGLYIVGAIALGLLIWGIIEIADNDDDLPTSP</sequence>
<name>A0A1X7GR94_9SPHN</name>
<accession>A0A1X7GR94</accession>